<dbReference type="PANTHER" id="PTHR12197">
    <property type="entry name" value="HISTONE-LYSINE N-METHYLTRANSFERASE SMYD"/>
    <property type="match status" value="1"/>
</dbReference>
<dbReference type="InterPro" id="IPR002893">
    <property type="entry name" value="Znf_MYND"/>
</dbReference>
<dbReference type="Proteomes" id="UP000095282">
    <property type="component" value="Unplaced"/>
</dbReference>
<evidence type="ECO:0000313" key="6">
    <source>
        <dbReference type="Proteomes" id="UP000095282"/>
    </source>
</evidence>
<dbReference type="Gene3D" id="6.10.140.2220">
    <property type="match status" value="1"/>
</dbReference>
<feature type="domain" description="MYND-type" evidence="5">
    <location>
        <begin position="26"/>
        <end position="64"/>
    </location>
</feature>
<dbReference type="PROSITE" id="PS01360">
    <property type="entry name" value="ZF_MYND_1"/>
    <property type="match status" value="1"/>
</dbReference>
<dbReference type="InterPro" id="IPR046341">
    <property type="entry name" value="SET_dom_sf"/>
</dbReference>
<organism evidence="6 7">
    <name type="scientific">Caenorhabditis tropicalis</name>
    <dbReference type="NCBI Taxonomy" id="1561998"/>
    <lineage>
        <taxon>Eukaryota</taxon>
        <taxon>Metazoa</taxon>
        <taxon>Ecdysozoa</taxon>
        <taxon>Nematoda</taxon>
        <taxon>Chromadorea</taxon>
        <taxon>Rhabditida</taxon>
        <taxon>Rhabditina</taxon>
        <taxon>Rhabditomorpha</taxon>
        <taxon>Rhabditoidea</taxon>
        <taxon>Rhabditidae</taxon>
        <taxon>Peloderinae</taxon>
        <taxon>Caenorhabditis</taxon>
    </lineage>
</organism>
<keyword evidence="6" id="KW-1185">Reference proteome</keyword>
<dbReference type="PROSITE" id="PS50865">
    <property type="entry name" value="ZF_MYND_2"/>
    <property type="match status" value="1"/>
</dbReference>
<dbReference type="PANTHER" id="PTHR12197:SF251">
    <property type="entry name" value="EG:BACR7C10.4 PROTEIN"/>
    <property type="match status" value="1"/>
</dbReference>
<evidence type="ECO:0000256" key="1">
    <source>
        <dbReference type="ARBA" id="ARBA00022723"/>
    </source>
</evidence>
<dbReference type="SUPFAM" id="SSF144232">
    <property type="entry name" value="HIT/MYND zinc finger-like"/>
    <property type="match status" value="1"/>
</dbReference>
<dbReference type="eggNOG" id="KOG2084">
    <property type="taxonomic scope" value="Eukaryota"/>
</dbReference>
<dbReference type="STRING" id="1561998.A0A1I7THV3"/>
<evidence type="ECO:0000256" key="2">
    <source>
        <dbReference type="ARBA" id="ARBA00022771"/>
    </source>
</evidence>
<dbReference type="GO" id="GO:0008270">
    <property type="term" value="F:zinc ion binding"/>
    <property type="evidence" value="ECO:0007669"/>
    <property type="project" value="UniProtKB-KW"/>
</dbReference>
<name>A0A1I7THV3_9PELO</name>
<protein>
    <submittedName>
        <fullName evidence="7">MYND-type domain-containing protein</fullName>
    </submittedName>
</protein>
<reference evidence="7" key="1">
    <citation type="submission" date="2016-11" db="UniProtKB">
        <authorList>
            <consortium name="WormBaseParasite"/>
        </authorList>
    </citation>
    <scope>IDENTIFICATION</scope>
</reference>
<dbReference type="Pfam" id="PF01753">
    <property type="entry name" value="zf-MYND"/>
    <property type="match status" value="1"/>
</dbReference>
<dbReference type="AlphaFoldDB" id="A0A1I7THV3"/>
<keyword evidence="3" id="KW-0862">Zinc</keyword>
<dbReference type="GO" id="GO:0005634">
    <property type="term" value="C:nucleus"/>
    <property type="evidence" value="ECO:0007669"/>
    <property type="project" value="TreeGrafter"/>
</dbReference>
<sequence>MGLPPNALYEDLYAFALAKAQVERYCNYCLTSMVQLKKCSACKKLYYCSLECQRTDWKLHKFECKAIKAHNEVPLDSVRLVMRIIGLINKQDYGEVKESFIPGGSRSFLTLLDHPDQQDPDSQKFLTQFMHFAQPPLPNPELVEKIYRKISINSFSVSNSTGNPIGIGMCIKLSAANHSCKPITRVCYRNRIAMLVPVGSRIPTSLEDACHSYIDELMPVAMRRAALKQKYNFDCECEGCLDEERNSRMEAFACGNCGSGWIRNREISNCGACGWQMTRDHYELCRTAEEAAIASRPKLENNSIPLATRKILCEKLLDLFQNTLHDLNVHRMPVLRCLFVCSLAETNLSLALDAGVSLLKIMMGYQSPTDPAVLYHKYQLATLFLATELNADCIRLLEEIREPFETIFTKDSVVVRNIYSTIIKARSST</sequence>
<proteinExistence type="predicted"/>
<dbReference type="Gene3D" id="1.25.40.10">
    <property type="entry name" value="Tetratricopeptide repeat domain"/>
    <property type="match status" value="1"/>
</dbReference>
<evidence type="ECO:0000256" key="3">
    <source>
        <dbReference type="ARBA" id="ARBA00022833"/>
    </source>
</evidence>
<dbReference type="InterPro" id="IPR050869">
    <property type="entry name" value="H3K4_H4K5_MeTrfase"/>
</dbReference>
<accession>A0A1I7THV3</accession>
<dbReference type="WBParaSite" id="Csp11.Scaffold618.g6080.t1">
    <property type="protein sequence ID" value="Csp11.Scaffold618.g6080.t1"/>
    <property type="gene ID" value="Csp11.Scaffold618.g6080"/>
</dbReference>
<dbReference type="InterPro" id="IPR011990">
    <property type="entry name" value="TPR-like_helical_dom_sf"/>
</dbReference>
<evidence type="ECO:0000259" key="5">
    <source>
        <dbReference type="PROSITE" id="PS50865"/>
    </source>
</evidence>
<evidence type="ECO:0000256" key="4">
    <source>
        <dbReference type="PROSITE-ProRule" id="PRU00134"/>
    </source>
</evidence>
<keyword evidence="2 4" id="KW-0863">Zinc-finger</keyword>
<dbReference type="Gene3D" id="2.170.270.10">
    <property type="entry name" value="SET domain"/>
    <property type="match status" value="1"/>
</dbReference>
<keyword evidence="1" id="KW-0479">Metal-binding</keyword>
<evidence type="ECO:0000313" key="7">
    <source>
        <dbReference type="WBParaSite" id="Csp11.Scaffold618.g6080.t1"/>
    </source>
</evidence>